<evidence type="ECO:0000256" key="11">
    <source>
        <dbReference type="ARBA" id="ARBA00022840"/>
    </source>
</evidence>
<evidence type="ECO:0000313" key="17">
    <source>
        <dbReference type="EMBL" id="ACR11384.1"/>
    </source>
</evidence>
<comment type="function">
    <text evidence="1">Catalyzes the phosphorylation of riboflavin to FMN followed by the adenylation of FMN to FAD.</text>
</comment>
<sequence>MTRPEFIHGLHSLLPNHHGCVATIGSFDGVHRGHQEVIRQLREHASAHQVPALVMVFEPQPSEFFSQEKAPPRLMRLRDKTEALFAAGVDRVLCLRFNRELRGLSAQAFIEQVLVARLGIRHLVIGDDFRFGCDRQGDYSMLAAAGERFGFSVCDTRTELDGGQRISSTRIRALLEQDAFAEAARLLGYEYRIRGRVIYGKQLGRTLGFPTANVHLGRYRTAVQGVYAVAVDIDGGAQNVPAVANIGVRPTVSGGREPLLEVHLLEHGGNLYGHWINVRIKHKLRSEMRFESLAALQAQITLDVEIAKRWFNETH</sequence>
<keyword evidence="8 15" id="KW-0547">Nucleotide-binding</keyword>
<dbReference type="GO" id="GO:0009398">
    <property type="term" value="P:FMN biosynthetic process"/>
    <property type="evidence" value="ECO:0007669"/>
    <property type="project" value="UniProtKB-UniRule"/>
</dbReference>
<dbReference type="GO" id="GO:0008531">
    <property type="term" value="F:riboflavin kinase activity"/>
    <property type="evidence" value="ECO:0007669"/>
    <property type="project" value="UniProtKB-UniRule"/>
</dbReference>
<keyword evidence="6 15" id="KW-0808">Transferase</keyword>
<comment type="pathway">
    <text evidence="2 15">Cofactor biosynthesis; FAD biosynthesis; FAD from FMN: step 1/1.</text>
</comment>
<name>C5BQX1_TERTT</name>
<dbReference type="InterPro" id="IPR015865">
    <property type="entry name" value="Riboflavin_kinase_bac/euk"/>
</dbReference>
<feature type="domain" description="Riboflavin kinase" evidence="16">
    <location>
        <begin position="186"/>
        <end position="312"/>
    </location>
</feature>
<dbReference type="Gene3D" id="3.40.50.620">
    <property type="entry name" value="HUPs"/>
    <property type="match status" value="1"/>
</dbReference>
<dbReference type="Gene3D" id="2.40.30.30">
    <property type="entry name" value="Riboflavin kinase-like"/>
    <property type="match status" value="1"/>
</dbReference>
<evidence type="ECO:0000256" key="8">
    <source>
        <dbReference type="ARBA" id="ARBA00022741"/>
    </source>
</evidence>
<dbReference type="NCBIfam" id="TIGR00125">
    <property type="entry name" value="cyt_tran_rel"/>
    <property type="match status" value="1"/>
</dbReference>
<accession>C5BQX1</accession>
<dbReference type="SUPFAM" id="SSF52374">
    <property type="entry name" value="Nucleotidylyl transferase"/>
    <property type="match status" value="1"/>
</dbReference>
<dbReference type="NCBIfam" id="NF004160">
    <property type="entry name" value="PRK05627.1-3"/>
    <property type="match status" value="1"/>
</dbReference>
<dbReference type="PANTHER" id="PTHR22749">
    <property type="entry name" value="RIBOFLAVIN KINASE/FMN ADENYLYLTRANSFERASE"/>
    <property type="match status" value="1"/>
</dbReference>
<keyword evidence="9 15" id="KW-0418">Kinase</keyword>
<protein>
    <recommendedName>
        <fullName evidence="15">Riboflavin biosynthesis protein</fullName>
    </recommendedName>
    <domain>
        <recommendedName>
            <fullName evidence="15">Riboflavin kinase</fullName>
            <ecNumber evidence="15">2.7.1.26</ecNumber>
        </recommendedName>
        <alternativeName>
            <fullName evidence="15">Flavokinase</fullName>
        </alternativeName>
    </domain>
    <domain>
        <recommendedName>
            <fullName evidence="15">FMN adenylyltransferase</fullName>
            <ecNumber evidence="15">2.7.7.2</ecNumber>
        </recommendedName>
        <alternativeName>
            <fullName evidence="15">FAD pyrophosphorylase</fullName>
        </alternativeName>
        <alternativeName>
            <fullName evidence="15">FAD synthase</fullName>
        </alternativeName>
    </domain>
</protein>
<evidence type="ECO:0000256" key="4">
    <source>
        <dbReference type="ARBA" id="ARBA00022630"/>
    </source>
</evidence>
<dbReference type="AlphaFoldDB" id="C5BQX1"/>
<comment type="pathway">
    <text evidence="3 15">Cofactor biosynthesis; FMN biosynthesis; FMN from riboflavin (ATP route): step 1/1.</text>
</comment>
<dbReference type="NCBIfam" id="TIGR00083">
    <property type="entry name" value="ribF"/>
    <property type="match status" value="1"/>
</dbReference>
<dbReference type="Proteomes" id="UP000009080">
    <property type="component" value="Chromosome"/>
</dbReference>
<evidence type="ECO:0000256" key="3">
    <source>
        <dbReference type="ARBA" id="ARBA00005201"/>
    </source>
</evidence>
<reference evidence="17 18" key="1">
    <citation type="journal article" date="2009" name="PLoS ONE">
        <title>The complete genome of Teredinibacter turnerae T7901: an intracellular endosymbiont of marine wood-boring bivalves (shipworms).</title>
        <authorList>
            <person name="Yang J.C."/>
            <person name="Madupu R."/>
            <person name="Durkin A.S."/>
            <person name="Ekborg N.A."/>
            <person name="Pedamallu C.S."/>
            <person name="Hostetler J.B."/>
            <person name="Radune D."/>
            <person name="Toms B.S."/>
            <person name="Henrissat B."/>
            <person name="Coutinho P.M."/>
            <person name="Schwarz S."/>
            <person name="Field L."/>
            <person name="Trindade-Silva A.E."/>
            <person name="Soares C.A.G."/>
            <person name="Elshahawi S."/>
            <person name="Hanora A."/>
            <person name="Schmidt E.W."/>
            <person name="Haygood M.G."/>
            <person name="Posfai J."/>
            <person name="Benner J."/>
            <person name="Madinger C."/>
            <person name="Nove J."/>
            <person name="Anton B."/>
            <person name="Chaudhary K."/>
            <person name="Foster J."/>
            <person name="Holman A."/>
            <person name="Kumar S."/>
            <person name="Lessard P.A."/>
            <person name="Luyten Y.A."/>
            <person name="Slatko B."/>
            <person name="Wood N."/>
            <person name="Wu B."/>
            <person name="Teplitski M."/>
            <person name="Mougous J.D."/>
            <person name="Ward N."/>
            <person name="Eisen J.A."/>
            <person name="Badger J.H."/>
            <person name="Distel D.L."/>
        </authorList>
    </citation>
    <scope>NUCLEOTIDE SEQUENCE [LARGE SCALE GENOMIC DNA]</scope>
    <source>
        <strain evidence="18">ATCC 39867 / T7901</strain>
    </source>
</reference>
<dbReference type="EMBL" id="CP001614">
    <property type="protein sequence ID" value="ACR11384.1"/>
    <property type="molecule type" value="Genomic_DNA"/>
</dbReference>
<dbReference type="STRING" id="377629.TERTU_1039"/>
<dbReference type="InterPro" id="IPR023465">
    <property type="entry name" value="Riboflavin_kinase_dom_sf"/>
</dbReference>
<dbReference type="InterPro" id="IPR023468">
    <property type="entry name" value="Riboflavin_kinase"/>
</dbReference>
<dbReference type="SUPFAM" id="SSF82114">
    <property type="entry name" value="Riboflavin kinase-like"/>
    <property type="match status" value="1"/>
</dbReference>
<dbReference type="NCBIfam" id="NF004159">
    <property type="entry name" value="PRK05627.1-2"/>
    <property type="match status" value="1"/>
</dbReference>
<dbReference type="GO" id="GO:0009231">
    <property type="term" value="P:riboflavin biosynthetic process"/>
    <property type="evidence" value="ECO:0007669"/>
    <property type="project" value="InterPro"/>
</dbReference>
<keyword evidence="11 15" id="KW-0067">ATP-binding</keyword>
<dbReference type="CDD" id="cd02064">
    <property type="entry name" value="FAD_synthetase_N"/>
    <property type="match status" value="1"/>
</dbReference>
<evidence type="ECO:0000256" key="1">
    <source>
        <dbReference type="ARBA" id="ARBA00002121"/>
    </source>
</evidence>
<evidence type="ECO:0000256" key="9">
    <source>
        <dbReference type="ARBA" id="ARBA00022777"/>
    </source>
</evidence>
<dbReference type="EC" id="2.7.1.26" evidence="15"/>
<dbReference type="InterPro" id="IPR004821">
    <property type="entry name" value="Cyt_trans-like"/>
</dbReference>
<dbReference type="eggNOG" id="COG0196">
    <property type="taxonomic scope" value="Bacteria"/>
</dbReference>
<evidence type="ECO:0000256" key="15">
    <source>
        <dbReference type="PIRNR" id="PIRNR004491"/>
    </source>
</evidence>
<dbReference type="InterPro" id="IPR002606">
    <property type="entry name" value="Riboflavin_kinase_bac"/>
</dbReference>
<comment type="similarity">
    <text evidence="15">Belongs to the ribF family.</text>
</comment>
<keyword evidence="10 15" id="KW-0274">FAD</keyword>
<dbReference type="GO" id="GO:0006747">
    <property type="term" value="P:FAD biosynthetic process"/>
    <property type="evidence" value="ECO:0007669"/>
    <property type="project" value="UniProtKB-UniRule"/>
</dbReference>
<dbReference type="UniPathway" id="UPA00277">
    <property type="reaction ID" value="UER00407"/>
</dbReference>
<dbReference type="NCBIfam" id="NF004163">
    <property type="entry name" value="PRK05627.1-6"/>
    <property type="match status" value="1"/>
</dbReference>
<evidence type="ECO:0000256" key="5">
    <source>
        <dbReference type="ARBA" id="ARBA00022643"/>
    </source>
</evidence>
<gene>
    <name evidence="17" type="primary">ribF</name>
    <name evidence="17" type="ordered locus">TERTU_1039</name>
</gene>
<comment type="catalytic activity">
    <reaction evidence="14 15">
        <text>FMN + ATP + H(+) = FAD + diphosphate</text>
        <dbReference type="Rhea" id="RHEA:17237"/>
        <dbReference type="ChEBI" id="CHEBI:15378"/>
        <dbReference type="ChEBI" id="CHEBI:30616"/>
        <dbReference type="ChEBI" id="CHEBI:33019"/>
        <dbReference type="ChEBI" id="CHEBI:57692"/>
        <dbReference type="ChEBI" id="CHEBI:58210"/>
        <dbReference type="EC" id="2.7.7.2"/>
    </reaction>
</comment>
<evidence type="ECO:0000256" key="14">
    <source>
        <dbReference type="ARBA" id="ARBA00049494"/>
    </source>
</evidence>
<proteinExistence type="inferred from homology"/>
<dbReference type="OrthoDB" id="9803667at2"/>
<evidence type="ECO:0000313" key="18">
    <source>
        <dbReference type="Proteomes" id="UP000009080"/>
    </source>
</evidence>
<dbReference type="SMART" id="SM00904">
    <property type="entry name" value="Flavokinase"/>
    <property type="match status" value="1"/>
</dbReference>
<evidence type="ECO:0000256" key="6">
    <source>
        <dbReference type="ARBA" id="ARBA00022679"/>
    </source>
</evidence>
<evidence type="ECO:0000256" key="10">
    <source>
        <dbReference type="ARBA" id="ARBA00022827"/>
    </source>
</evidence>
<dbReference type="PANTHER" id="PTHR22749:SF6">
    <property type="entry name" value="RIBOFLAVIN KINASE"/>
    <property type="match status" value="1"/>
</dbReference>
<organism evidence="17 18">
    <name type="scientific">Teredinibacter turnerae (strain ATCC 39867 / T7901)</name>
    <dbReference type="NCBI Taxonomy" id="377629"/>
    <lineage>
        <taxon>Bacteria</taxon>
        <taxon>Pseudomonadati</taxon>
        <taxon>Pseudomonadota</taxon>
        <taxon>Gammaproteobacteria</taxon>
        <taxon>Cellvibrionales</taxon>
        <taxon>Cellvibrionaceae</taxon>
        <taxon>Teredinibacter</taxon>
    </lineage>
</organism>
<dbReference type="Pfam" id="PF06574">
    <property type="entry name" value="FAD_syn"/>
    <property type="match status" value="1"/>
</dbReference>
<dbReference type="Pfam" id="PF01687">
    <property type="entry name" value="Flavokinase"/>
    <property type="match status" value="1"/>
</dbReference>
<evidence type="ECO:0000259" key="16">
    <source>
        <dbReference type="SMART" id="SM00904"/>
    </source>
</evidence>
<keyword evidence="7 15" id="KW-0548">Nucleotidyltransferase</keyword>
<dbReference type="FunFam" id="3.40.50.620:FF:000021">
    <property type="entry name" value="Riboflavin biosynthesis protein"/>
    <property type="match status" value="1"/>
</dbReference>
<evidence type="ECO:0000256" key="7">
    <source>
        <dbReference type="ARBA" id="ARBA00022695"/>
    </source>
</evidence>
<evidence type="ECO:0000256" key="12">
    <source>
        <dbReference type="ARBA" id="ARBA00023268"/>
    </source>
</evidence>
<evidence type="ECO:0000256" key="13">
    <source>
        <dbReference type="ARBA" id="ARBA00047880"/>
    </source>
</evidence>
<comment type="catalytic activity">
    <reaction evidence="13 15">
        <text>riboflavin + ATP = FMN + ADP + H(+)</text>
        <dbReference type="Rhea" id="RHEA:14357"/>
        <dbReference type="ChEBI" id="CHEBI:15378"/>
        <dbReference type="ChEBI" id="CHEBI:30616"/>
        <dbReference type="ChEBI" id="CHEBI:57986"/>
        <dbReference type="ChEBI" id="CHEBI:58210"/>
        <dbReference type="ChEBI" id="CHEBI:456216"/>
        <dbReference type="EC" id="2.7.1.26"/>
    </reaction>
</comment>
<dbReference type="UniPathway" id="UPA00276">
    <property type="reaction ID" value="UER00406"/>
</dbReference>
<keyword evidence="4 15" id="KW-0285">Flavoprotein</keyword>
<dbReference type="EC" id="2.7.7.2" evidence="15"/>
<keyword evidence="12" id="KW-0511">Multifunctional enzyme</keyword>
<dbReference type="RefSeq" id="WP_015817496.1">
    <property type="nucleotide sequence ID" value="NC_012997.1"/>
</dbReference>
<keyword evidence="5 15" id="KW-0288">FMN</keyword>
<dbReference type="HOGENOM" id="CLU_048437_0_1_6"/>
<evidence type="ECO:0000256" key="2">
    <source>
        <dbReference type="ARBA" id="ARBA00004726"/>
    </source>
</evidence>
<dbReference type="GO" id="GO:0003919">
    <property type="term" value="F:FMN adenylyltransferase activity"/>
    <property type="evidence" value="ECO:0007669"/>
    <property type="project" value="UniProtKB-UniRule"/>
</dbReference>
<dbReference type="PIRSF" id="PIRSF004491">
    <property type="entry name" value="FAD_Synth"/>
    <property type="match status" value="1"/>
</dbReference>
<dbReference type="GO" id="GO:0005524">
    <property type="term" value="F:ATP binding"/>
    <property type="evidence" value="ECO:0007669"/>
    <property type="project" value="UniProtKB-UniRule"/>
</dbReference>
<dbReference type="InterPro" id="IPR015864">
    <property type="entry name" value="FAD_synthase"/>
</dbReference>
<dbReference type="InterPro" id="IPR014729">
    <property type="entry name" value="Rossmann-like_a/b/a_fold"/>
</dbReference>
<dbReference type="KEGG" id="ttu:TERTU_1039"/>
<keyword evidence="18" id="KW-1185">Reference proteome</keyword>